<feature type="domain" description="Putative Flp pilus-assembly TadG-like N-terminal" evidence="2">
    <location>
        <begin position="15"/>
        <end position="58"/>
    </location>
</feature>
<reference evidence="3 4" key="1">
    <citation type="submission" date="2020-04" db="EMBL/GenBank/DDBJ databases">
        <title>Draft genome of Pyxidicoccus fallax type strain.</title>
        <authorList>
            <person name="Whitworth D.E."/>
        </authorList>
    </citation>
    <scope>NUCLEOTIDE SEQUENCE [LARGE SCALE GENOMIC DNA]</scope>
    <source>
        <strain evidence="3 4">DSM 14698</strain>
    </source>
</reference>
<keyword evidence="4" id="KW-1185">Reference proteome</keyword>
<name>A0A848LVS5_9BACT</name>
<dbReference type="RefSeq" id="WP_169350925.1">
    <property type="nucleotide sequence ID" value="NZ_JABBJJ010000349.1"/>
</dbReference>
<evidence type="ECO:0000313" key="4">
    <source>
        <dbReference type="Proteomes" id="UP000518300"/>
    </source>
</evidence>
<dbReference type="Proteomes" id="UP000518300">
    <property type="component" value="Unassembled WGS sequence"/>
</dbReference>
<protein>
    <recommendedName>
        <fullName evidence="2">Putative Flp pilus-assembly TadG-like N-terminal domain-containing protein</fullName>
    </recommendedName>
</protein>
<dbReference type="InterPro" id="IPR028087">
    <property type="entry name" value="Tad_N"/>
</dbReference>
<dbReference type="AlphaFoldDB" id="A0A848LVS5"/>
<dbReference type="Pfam" id="PF13400">
    <property type="entry name" value="Tad"/>
    <property type="match status" value="1"/>
</dbReference>
<gene>
    <name evidence="3" type="ORF">HG543_43905</name>
</gene>
<comment type="caution">
    <text evidence="3">The sequence shown here is derived from an EMBL/GenBank/DDBJ whole genome shotgun (WGS) entry which is preliminary data.</text>
</comment>
<evidence type="ECO:0000256" key="1">
    <source>
        <dbReference type="SAM" id="MobiDB-lite"/>
    </source>
</evidence>
<evidence type="ECO:0000313" key="3">
    <source>
        <dbReference type="EMBL" id="NMO21749.1"/>
    </source>
</evidence>
<organism evidence="3 4">
    <name type="scientific">Pyxidicoccus fallax</name>
    <dbReference type="NCBI Taxonomy" id="394095"/>
    <lineage>
        <taxon>Bacteria</taxon>
        <taxon>Pseudomonadati</taxon>
        <taxon>Myxococcota</taxon>
        <taxon>Myxococcia</taxon>
        <taxon>Myxococcales</taxon>
        <taxon>Cystobacterineae</taxon>
        <taxon>Myxococcaceae</taxon>
        <taxon>Pyxidicoccus</taxon>
    </lineage>
</organism>
<evidence type="ECO:0000259" key="2">
    <source>
        <dbReference type="Pfam" id="PF13400"/>
    </source>
</evidence>
<proteinExistence type="predicted"/>
<feature type="region of interest" description="Disordered" evidence="1">
    <location>
        <begin position="464"/>
        <end position="485"/>
    </location>
</feature>
<accession>A0A848LVS5</accession>
<dbReference type="EMBL" id="JABBJJ010000349">
    <property type="protein sequence ID" value="NMO21749.1"/>
    <property type="molecule type" value="Genomic_DNA"/>
</dbReference>
<sequence length="699" mass="77991">MFTRTLRQSFRRQEGQALVLAALMMLVLSIAVLTTVNIGHTVHERIRLQNTADSAAYSMAAMEARAFNFYAYANRTQVSHYVSAMLWQSLLSLIYFAEAFLSDTYGFMKTLNPCAGKKNAFWKVACPILKLIPVVGQVLKVIETAMNAWRIVVLGFHNLVRGLNPDKFVGKMIIPTHWVLNSVLFFASQAVMMSASTHVFQTTDTVIADNDKNVDSLFSQAITGVISQCLFDQTHMPEAGGRPLGMPLNPLKPIKEDSWKESEKQARAKRSMGAISNATRYACDSKGGLGVGGVSLVECQEKFITSRRLGDLIPLPSWLGIIGEWLNNEVNIPGVFQFGKLGQTRLLTYNNPNVEKLTRAGLSSTHPRNYIRDWKDGIDPALGMMAQGDNMGSDDLYWMKFGPEGFGPFTNPLACKDNEKNILKCWGDPRKGYRDGGGKYMPYQHMMKTSIWAMNEKQSTHNDGGVHWRIHPDQNPTGDNWLRRNRPKGPEAAVGVTRTKVCAIPAGLCPFGKGEMDVYTANVQAAQDGNHPWKGVIPFMHFEPGQFEGVCGRTAGEGAAPRYKFDFNQPSTWVALNKSPDEITNKDLKDKEAGTNAPALLNAQKKVNFKFASENDELVLENNRKKFLSFSEGLNVITRGQTYYHRPGNWTEHPNFFNPYWRPRLASVYQGRHNLPLAGQLNDALPGPLKNIAPKIITH</sequence>